<dbReference type="OrthoDB" id="23478at2157"/>
<gene>
    <name evidence="2" type="primary">dmrX</name>
    <name evidence="2" type="ORF">MCBB_2245</name>
</gene>
<dbReference type="PROSITE" id="PS51379">
    <property type="entry name" value="4FE4S_FER_2"/>
    <property type="match status" value="1"/>
</dbReference>
<dbReference type="Gene3D" id="3.30.70.20">
    <property type="match status" value="1"/>
</dbReference>
<sequence length="230" mass="24708">MKIAWGITGAGHLLEESVNMLYELSKDHEVTVLLSGAGEEVLKMYGLFNKVKSITGGYYRELVREDDQRFSFPMTGRFSLGKYDVLVVSPTTSNTIGKIVNGIADTLITNAVAQAGKGGVKTCIIPVDLESGAVETVLPSKLELADCQNCQPCQAAAACPEDAINPGVEIDLLKCIGCGTCQIACPYGAVTGGKRITIHMRDIDIENTHKLYDFDGVDVFGHPDEISGMF</sequence>
<dbReference type="GO" id="GO:0051539">
    <property type="term" value="F:4 iron, 4 sulfur cluster binding"/>
    <property type="evidence" value="ECO:0007669"/>
    <property type="project" value="InterPro"/>
</dbReference>
<dbReference type="InterPro" id="IPR014073">
    <property type="entry name" value="DmrX"/>
</dbReference>
<dbReference type="Pfam" id="PF00037">
    <property type="entry name" value="Fer4"/>
    <property type="match status" value="1"/>
</dbReference>
<dbReference type="PROSITE" id="PS00198">
    <property type="entry name" value="4FE4S_FER_1"/>
    <property type="match status" value="1"/>
</dbReference>
<protein>
    <submittedName>
        <fullName evidence="2">Dihydromethanopterin reductase (Acceptor)</fullName>
    </submittedName>
</protein>
<dbReference type="InterPro" id="IPR003382">
    <property type="entry name" value="Flavoprotein"/>
</dbReference>
<dbReference type="InterPro" id="IPR017900">
    <property type="entry name" value="4Fe4S_Fe_S_CS"/>
</dbReference>
<dbReference type="InterPro" id="IPR017896">
    <property type="entry name" value="4Fe4S_Fe-S-bd"/>
</dbReference>
<evidence type="ECO:0000259" key="1">
    <source>
        <dbReference type="PROSITE" id="PS51379"/>
    </source>
</evidence>
<dbReference type="Pfam" id="PF02441">
    <property type="entry name" value="Flavoprotein"/>
    <property type="match status" value="1"/>
</dbReference>
<reference evidence="2 3" key="1">
    <citation type="submission" date="2016-08" db="EMBL/GenBank/DDBJ databases">
        <authorList>
            <person name="Seilhamer J.J."/>
        </authorList>
    </citation>
    <scope>NUCLEOTIDE SEQUENCE [LARGE SCALE GENOMIC DNA]</scope>
    <source>
        <strain evidence="2">Buetzberg</strain>
    </source>
</reference>
<dbReference type="InterPro" id="IPR036551">
    <property type="entry name" value="Flavin_trans-like"/>
</dbReference>
<dbReference type="SUPFAM" id="SSF54862">
    <property type="entry name" value="4Fe-4S ferredoxins"/>
    <property type="match status" value="1"/>
</dbReference>
<dbReference type="Gene3D" id="3.40.50.1950">
    <property type="entry name" value="Flavin prenyltransferase-like"/>
    <property type="match status" value="1"/>
</dbReference>
<evidence type="ECO:0000313" key="3">
    <source>
        <dbReference type="Proteomes" id="UP000094707"/>
    </source>
</evidence>
<dbReference type="NCBIfam" id="TIGR02700">
    <property type="entry name" value="flavo_MJ0208"/>
    <property type="match status" value="1"/>
</dbReference>
<dbReference type="GO" id="GO:1901285">
    <property type="term" value="P:5,6,7,8-tetrahydromethanopterin biosynthetic process"/>
    <property type="evidence" value="ECO:0007669"/>
    <property type="project" value="InterPro"/>
</dbReference>
<dbReference type="PATRIC" id="fig|129848.4.peg.2295"/>
<accession>A0A1D3L567</accession>
<dbReference type="Proteomes" id="UP000094707">
    <property type="component" value="Chromosome I"/>
</dbReference>
<evidence type="ECO:0000313" key="2">
    <source>
        <dbReference type="EMBL" id="SCG86784.1"/>
    </source>
</evidence>
<dbReference type="RefSeq" id="WP_071907815.1">
    <property type="nucleotide sequence ID" value="NZ_LT607756.1"/>
</dbReference>
<organism evidence="2 3">
    <name type="scientific">Methanobacterium congolense</name>
    <dbReference type="NCBI Taxonomy" id="118062"/>
    <lineage>
        <taxon>Archaea</taxon>
        <taxon>Methanobacteriati</taxon>
        <taxon>Methanobacteriota</taxon>
        <taxon>Methanomada group</taxon>
        <taxon>Methanobacteria</taxon>
        <taxon>Methanobacteriales</taxon>
        <taxon>Methanobacteriaceae</taxon>
        <taxon>Methanobacterium</taxon>
    </lineage>
</organism>
<dbReference type="AlphaFoldDB" id="A0A1D3L567"/>
<dbReference type="GeneID" id="30413080"/>
<name>A0A1D3L567_9EURY</name>
<dbReference type="EMBL" id="LT607756">
    <property type="protein sequence ID" value="SCG86784.1"/>
    <property type="molecule type" value="Genomic_DNA"/>
</dbReference>
<dbReference type="GO" id="GO:0016645">
    <property type="term" value="F:oxidoreductase activity, acting on the CH-NH group of donors"/>
    <property type="evidence" value="ECO:0007669"/>
    <property type="project" value="InterPro"/>
</dbReference>
<keyword evidence="3" id="KW-1185">Reference proteome</keyword>
<dbReference type="KEGG" id="mcub:MCBB_2245"/>
<feature type="domain" description="4Fe-4S ferredoxin-type" evidence="1">
    <location>
        <begin position="166"/>
        <end position="195"/>
    </location>
</feature>
<dbReference type="STRING" id="118062.MCBB_2245"/>
<proteinExistence type="predicted"/>
<dbReference type="SUPFAM" id="SSF52507">
    <property type="entry name" value="Homo-oligomeric flavin-containing Cys decarboxylases, HFCD"/>
    <property type="match status" value="1"/>
</dbReference>